<evidence type="ECO:0000313" key="1">
    <source>
        <dbReference type="EMBL" id="KAG0571734.1"/>
    </source>
</evidence>
<comment type="caution">
    <text evidence="1">The sequence shown here is derived from an EMBL/GenBank/DDBJ whole genome shotgun (WGS) entry which is preliminary data.</text>
</comment>
<dbReference type="EMBL" id="CM026426">
    <property type="protein sequence ID" value="KAG0571734.1"/>
    <property type="molecule type" value="Genomic_DNA"/>
</dbReference>
<dbReference type="AlphaFoldDB" id="A0A8T0HLR6"/>
<accession>A0A8T0HLR6</accession>
<organism evidence="1 2">
    <name type="scientific">Ceratodon purpureus</name>
    <name type="common">Fire moss</name>
    <name type="synonym">Dicranum purpureum</name>
    <dbReference type="NCBI Taxonomy" id="3225"/>
    <lineage>
        <taxon>Eukaryota</taxon>
        <taxon>Viridiplantae</taxon>
        <taxon>Streptophyta</taxon>
        <taxon>Embryophyta</taxon>
        <taxon>Bryophyta</taxon>
        <taxon>Bryophytina</taxon>
        <taxon>Bryopsida</taxon>
        <taxon>Dicranidae</taxon>
        <taxon>Pseudoditrichales</taxon>
        <taxon>Ditrichaceae</taxon>
        <taxon>Ceratodon</taxon>
    </lineage>
</organism>
<gene>
    <name evidence="1" type="ORF">KC19_VG038200</name>
</gene>
<reference evidence="1" key="1">
    <citation type="submission" date="2020-06" db="EMBL/GenBank/DDBJ databases">
        <title>WGS assembly of Ceratodon purpureus strain R40.</title>
        <authorList>
            <person name="Carey S.B."/>
            <person name="Jenkins J."/>
            <person name="Shu S."/>
            <person name="Lovell J.T."/>
            <person name="Sreedasyam A."/>
            <person name="Maumus F."/>
            <person name="Tiley G.P."/>
            <person name="Fernandez-Pozo N."/>
            <person name="Barry K."/>
            <person name="Chen C."/>
            <person name="Wang M."/>
            <person name="Lipzen A."/>
            <person name="Daum C."/>
            <person name="Saski C.A."/>
            <person name="Payton A.C."/>
            <person name="Mcbreen J.C."/>
            <person name="Conrad R.E."/>
            <person name="Kollar L.M."/>
            <person name="Olsson S."/>
            <person name="Huttunen S."/>
            <person name="Landis J.B."/>
            <person name="Wickett N.J."/>
            <person name="Johnson M.G."/>
            <person name="Rensing S.A."/>
            <person name="Grimwood J."/>
            <person name="Schmutz J."/>
            <person name="Mcdaniel S.F."/>
        </authorList>
    </citation>
    <scope>NUCLEOTIDE SEQUENCE</scope>
    <source>
        <strain evidence="1">R40</strain>
    </source>
</reference>
<name>A0A8T0HLR6_CERPU</name>
<proteinExistence type="predicted"/>
<sequence length="187" mass="21564">MMVDLPKVSLVSLILVFKSTTALRDLRLLLLRGNSTTHRDMRQDWRRARCLMQTWVQTWEDFLPITLSPGESVSPSASFTEMPLQELGVYNEEEDTGSWDFASVWANDQWKQTELTLRGSRDFTGPERGPRTSQVNPRTTFYNSSHVRRCLEFATRLTVVGFLTVDMLLKWTMMSRTSPTDELIGHT</sequence>
<evidence type="ECO:0000313" key="2">
    <source>
        <dbReference type="Proteomes" id="UP000822688"/>
    </source>
</evidence>
<dbReference type="Proteomes" id="UP000822688">
    <property type="component" value="Chromosome V"/>
</dbReference>
<protein>
    <submittedName>
        <fullName evidence="1">Uncharacterized protein</fullName>
    </submittedName>
</protein>
<keyword evidence="2" id="KW-1185">Reference proteome</keyword>